<sequence length="606" mass="66157">MSQSDGEAHEPSTWIDDQTREHLQVLVEGVAVLAGFEQSSLTLRRAHDFEVVAAAGVEDGHVGRYVPAASIEDELAIADEWGVWRFVPHDRASAEALEYSHIPDVSPLDGADAWHPLDLLAAPIFDDHGRLRGLLSVDSPRDGRLPSPEKLEVLTQYAGVARTLVLLALEREELSERVRLASEAREIVRKALGEPTLELVLEACRHAVVSCFGAVGMWLTAFDTEGGTTTTTYALDEDYVVPPFTEIDDVVIGLAHRYWGEQYAAPFSRAHASQPGLPPEGAERLLGVLDRIGIGSVLFVPLGVGPECVGFLVLTRVSETRQWTDVELDTARDIGRDLGRAVANARQLALERAVVERLRRLDSYRVEVVNTLGHELRNPLFSMSANLELLEVGDLDPDARRSVEAASRGASRMRAVIEDMLTMAQMADPRREFDPVDVDLRRVLRDVHQECCAAASAAQVVCEPELPDEAVVVRGEPEELFQLFSNLIGNAIKYSDPGGRVAVRVALRDGEVVTTVEDTGIGISPHDQDQLFREFFRSTNPEALSRPGTGLGLAIVARIVKRHSGTIELDSERGRGTIVTVTLPPWTGPVADDDVSAEVGDGDRAS</sequence>
<dbReference type="PANTHER" id="PTHR43711">
    <property type="entry name" value="TWO-COMPONENT HISTIDINE KINASE"/>
    <property type="match status" value="1"/>
</dbReference>
<evidence type="ECO:0000313" key="10">
    <source>
        <dbReference type="Proteomes" id="UP001501161"/>
    </source>
</evidence>
<keyword evidence="5" id="KW-0808">Transferase</keyword>
<dbReference type="InterPro" id="IPR005467">
    <property type="entry name" value="His_kinase_dom"/>
</dbReference>
<keyword evidence="7" id="KW-0902">Two-component regulatory system</keyword>
<dbReference type="CDD" id="cd00082">
    <property type="entry name" value="HisKA"/>
    <property type="match status" value="1"/>
</dbReference>
<dbReference type="EMBL" id="BAAAMQ010000014">
    <property type="protein sequence ID" value="GAA2111338.1"/>
    <property type="molecule type" value="Genomic_DNA"/>
</dbReference>
<organism evidence="9 10">
    <name type="scientific">Nocardioides furvisabuli</name>
    <dbReference type="NCBI Taxonomy" id="375542"/>
    <lineage>
        <taxon>Bacteria</taxon>
        <taxon>Bacillati</taxon>
        <taxon>Actinomycetota</taxon>
        <taxon>Actinomycetes</taxon>
        <taxon>Propionibacteriales</taxon>
        <taxon>Nocardioidaceae</taxon>
        <taxon>Nocardioides</taxon>
    </lineage>
</organism>
<keyword evidence="10" id="KW-1185">Reference proteome</keyword>
<dbReference type="InterPro" id="IPR004358">
    <property type="entry name" value="Sig_transdc_His_kin-like_C"/>
</dbReference>
<dbReference type="Proteomes" id="UP001501161">
    <property type="component" value="Unassembled WGS sequence"/>
</dbReference>
<dbReference type="InterPro" id="IPR003661">
    <property type="entry name" value="HisK_dim/P_dom"/>
</dbReference>
<dbReference type="RefSeq" id="WP_231252628.1">
    <property type="nucleotide sequence ID" value="NZ_BAAAMQ010000014.1"/>
</dbReference>
<evidence type="ECO:0000259" key="8">
    <source>
        <dbReference type="PROSITE" id="PS50109"/>
    </source>
</evidence>
<evidence type="ECO:0000256" key="3">
    <source>
        <dbReference type="ARBA" id="ARBA00012438"/>
    </source>
</evidence>
<dbReference type="InterPro" id="IPR003594">
    <property type="entry name" value="HATPase_dom"/>
</dbReference>
<dbReference type="InterPro" id="IPR003018">
    <property type="entry name" value="GAF"/>
</dbReference>
<dbReference type="PROSITE" id="PS50109">
    <property type="entry name" value="HIS_KIN"/>
    <property type="match status" value="1"/>
</dbReference>
<evidence type="ECO:0000256" key="5">
    <source>
        <dbReference type="ARBA" id="ARBA00022679"/>
    </source>
</evidence>
<accession>A0ABN2XHV9</accession>
<comment type="catalytic activity">
    <reaction evidence="1">
        <text>ATP + protein L-histidine = ADP + protein N-phospho-L-histidine.</text>
        <dbReference type="EC" id="2.7.13.3"/>
    </reaction>
</comment>
<comment type="caution">
    <text evidence="9">The sequence shown here is derived from an EMBL/GenBank/DDBJ whole genome shotgun (WGS) entry which is preliminary data.</text>
</comment>
<evidence type="ECO:0000313" key="9">
    <source>
        <dbReference type="EMBL" id="GAA2111338.1"/>
    </source>
</evidence>
<dbReference type="SUPFAM" id="SSF55781">
    <property type="entry name" value="GAF domain-like"/>
    <property type="match status" value="2"/>
</dbReference>
<evidence type="ECO:0000256" key="1">
    <source>
        <dbReference type="ARBA" id="ARBA00000085"/>
    </source>
</evidence>
<evidence type="ECO:0000256" key="7">
    <source>
        <dbReference type="ARBA" id="ARBA00023012"/>
    </source>
</evidence>
<dbReference type="Gene3D" id="3.30.565.10">
    <property type="entry name" value="Histidine kinase-like ATPase, C-terminal domain"/>
    <property type="match status" value="1"/>
</dbReference>
<evidence type="ECO:0000256" key="4">
    <source>
        <dbReference type="ARBA" id="ARBA00022553"/>
    </source>
</evidence>
<dbReference type="SUPFAM" id="SSF47384">
    <property type="entry name" value="Homodimeric domain of signal transducing histidine kinase"/>
    <property type="match status" value="1"/>
</dbReference>
<dbReference type="Pfam" id="PF00512">
    <property type="entry name" value="HisKA"/>
    <property type="match status" value="1"/>
</dbReference>
<feature type="domain" description="Histidine kinase" evidence="8">
    <location>
        <begin position="371"/>
        <end position="587"/>
    </location>
</feature>
<dbReference type="EC" id="2.7.13.3" evidence="3"/>
<protein>
    <recommendedName>
        <fullName evidence="3">histidine kinase</fullName>
        <ecNumber evidence="3">2.7.13.3</ecNumber>
    </recommendedName>
</protein>
<gene>
    <name evidence="9" type="ORF">GCM10009726_27380</name>
</gene>
<dbReference type="PANTHER" id="PTHR43711:SF1">
    <property type="entry name" value="HISTIDINE KINASE 1"/>
    <property type="match status" value="1"/>
</dbReference>
<dbReference type="Gene3D" id="3.30.450.40">
    <property type="match status" value="2"/>
</dbReference>
<reference evidence="10" key="1">
    <citation type="journal article" date="2019" name="Int. J. Syst. Evol. Microbiol.">
        <title>The Global Catalogue of Microorganisms (GCM) 10K type strain sequencing project: providing services to taxonomists for standard genome sequencing and annotation.</title>
        <authorList>
            <consortium name="The Broad Institute Genomics Platform"/>
            <consortium name="The Broad Institute Genome Sequencing Center for Infectious Disease"/>
            <person name="Wu L."/>
            <person name="Ma J."/>
        </authorList>
    </citation>
    <scope>NUCLEOTIDE SEQUENCE [LARGE SCALE GENOMIC DNA]</scope>
    <source>
        <strain evidence="10">JCM 13813</strain>
    </source>
</reference>
<name>A0ABN2XHV9_9ACTN</name>
<dbReference type="InterPro" id="IPR050736">
    <property type="entry name" value="Sensor_HK_Regulatory"/>
</dbReference>
<dbReference type="Pfam" id="PF02518">
    <property type="entry name" value="HATPase_c"/>
    <property type="match status" value="1"/>
</dbReference>
<dbReference type="PRINTS" id="PR00344">
    <property type="entry name" value="BCTRLSENSOR"/>
</dbReference>
<comment type="subcellular location">
    <subcellularLocation>
        <location evidence="2">Cell membrane</location>
    </subcellularLocation>
</comment>
<dbReference type="CDD" id="cd00075">
    <property type="entry name" value="HATPase"/>
    <property type="match status" value="1"/>
</dbReference>
<dbReference type="InterPro" id="IPR029016">
    <property type="entry name" value="GAF-like_dom_sf"/>
</dbReference>
<dbReference type="InterPro" id="IPR036097">
    <property type="entry name" value="HisK_dim/P_sf"/>
</dbReference>
<dbReference type="SUPFAM" id="SSF55874">
    <property type="entry name" value="ATPase domain of HSP90 chaperone/DNA topoisomerase II/histidine kinase"/>
    <property type="match status" value="1"/>
</dbReference>
<dbReference type="SMART" id="SM00387">
    <property type="entry name" value="HATPase_c"/>
    <property type="match status" value="1"/>
</dbReference>
<evidence type="ECO:0000256" key="2">
    <source>
        <dbReference type="ARBA" id="ARBA00004236"/>
    </source>
</evidence>
<dbReference type="Gene3D" id="1.10.287.130">
    <property type="match status" value="1"/>
</dbReference>
<proteinExistence type="predicted"/>
<keyword evidence="4" id="KW-0597">Phosphoprotein</keyword>
<keyword evidence="6" id="KW-0418">Kinase</keyword>
<dbReference type="InterPro" id="IPR036890">
    <property type="entry name" value="HATPase_C_sf"/>
</dbReference>
<evidence type="ECO:0000256" key="6">
    <source>
        <dbReference type="ARBA" id="ARBA00022777"/>
    </source>
</evidence>
<dbReference type="SMART" id="SM00388">
    <property type="entry name" value="HisKA"/>
    <property type="match status" value="1"/>
</dbReference>
<dbReference type="SMART" id="SM00065">
    <property type="entry name" value="GAF"/>
    <property type="match status" value="2"/>
</dbReference>